<dbReference type="EMBL" id="ML119056">
    <property type="protein sequence ID" value="ROT37962.1"/>
    <property type="molecule type" value="Genomic_DNA"/>
</dbReference>
<sequence length="234" mass="25731">MANRPDKDEPESRQETRLGWLTSRGSSTAPESSSSSESSPSSSSSSSSSTSSTTVISNWDNATQSDLRVDPLPSLPEKKLTRVQGKLDAAAYRTPALQPQPHNAEVPTIQEAVKSIKTEDFLNVGKVPCARDGYIYGIITGGIVGGVKFMMSAPVPKVANWAVGGTIAGAAASFEWCQYKRRQERINMRRAVEVFQQGQKEKQRKEMEAKKVAQEEAAKREAEAAKQRSWYTFW</sequence>
<dbReference type="PANTHER" id="PTHR31586:SF1">
    <property type="entry name" value="CYTOCHROME C OXIDASE ASSEMBLY PROTEIN COX20, MITOCHONDRIAL"/>
    <property type="match status" value="1"/>
</dbReference>
<dbReference type="PANTHER" id="PTHR31586">
    <property type="entry name" value="CYTOCHROME C OXIDASE PROTEIN 20"/>
    <property type="match status" value="1"/>
</dbReference>
<dbReference type="GO" id="GO:0033617">
    <property type="term" value="P:mitochondrial respiratory chain complex IV assembly"/>
    <property type="evidence" value="ECO:0007669"/>
    <property type="project" value="InterPro"/>
</dbReference>
<evidence type="ECO:0000256" key="6">
    <source>
        <dbReference type="ARBA" id="ARBA00022989"/>
    </source>
</evidence>
<evidence type="ECO:0000256" key="7">
    <source>
        <dbReference type="ARBA" id="ARBA00023128"/>
    </source>
</evidence>
<keyword evidence="4" id="KW-0812">Transmembrane</keyword>
<evidence type="ECO:0000256" key="2">
    <source>
        <dbReference type="ARBA" id="ARBA00009575"/>
    </source>
</evidence>
<evidence type="ECO:0000256" key="3">
    <source>
        <dbReference type="ARBA" id="ARBA00017689"/>
    </source>
</evidence>
<reference evidence="10 11" key="1">
    <citation type="journal article" date="2018" name="Mol. Ecol.">
        <title>The obligate alkalophilic soda-lake fungus Sodiomyces alkalinus has shifted to a protein diet.</title>
        <authorList>
            <person name="Grum-Grzhimaylo A.A."/>
            <person name="Falkoski D.L."/>
            <person name="van den Heuvel J."/>
            <person name="Valero-Jimenez C.A."/>
            <person name="Min B."/>
            <person name="Choi I.G."/>
            <person name="Lipzen A."/>
            <person name="Daum C.G."/>
            <person name="Aanen D.K."/>
            <person name="Tsang A."/>
            <person name="Henrissat B."/>
            <person name="Bilanenko E.N."/>
            <person name="de Vries R.P."/>
            <person name="van Kan J.A.L."/>
            <person name="Grigoriev I.V."/>
            <person name="Debets A.J.M."/>
        </authorList>
    </citation>
    <scope>NUCLEOTIDE SEQUENCE [LARGE SCALE GENOMIC DNA]</scope>
    <source>
        <strain evidence="10 11">F11</strain>
    </source>
</reference>
<name>A0A3N2PTZ0_SODAK</name>
<evidence type="ECO:0000256" key="1">
    <source>
        <dbReference type="ARBA" id="ARBA00004273"/>
    </source>
</evidence>
<proteinExistence type="inferred from homology"/>
<feature type="compositionally biased region" description="Basic and acidic residues" evidence="9">
    <location>
        <begin position="1"/>
        <end position="16"/>
    </location>
</feature>
<protein>
    <recommendedName>
        <fullName evidence="3">Cytochrome c oxidase assembly protein COX20, mitochondrial</fullName>
    </recommendedName>
</protein>
<dbReference type="GeneID" id="39578358"/>
<dbReference type="GO" id="GO:0005743">
    <property type="term" value="C:mitochondrial inner membrane"/>
    <property type="evidence" value="ECO:0007669"/>
    <property type="project" value="UniProtKB-SubCell"/>
</dbReference>
<dbReference type="Proteomes" id="UP000272025">
    <property type="component" value="Unassembled WGS sequence"/>
</dbReference>
<evidence type="ECO:0000256" key="9">
    <source>
        <dbReference type="SAM" id="MobiDB-lite"/>
    </source>
</evidence>
<evidence type="ECO:0000313" key="10">
    <source>
        <dbReference type="EMBL" id="ROT37962.1"/>
    </source>
</evidence>
<dbReference type="AlphaFoldDB" id="A0A3N2PTZ0"/>
<gene>
    <name evidence="10" type="ORF">SODALDRAFT_324423</name>
</gene>
<keyword evidence="7" id="KW-0496">Mitochondrion</keyword>
<organism evidence="10 11">
    <name type="scientific">Sodiomyces alkalinus (strain CBS 110278 / VKM F-3762 / F11)</name>
    <name type="common">Alkaliphilic filamentous fungus</name>
    <dbReference type="NCBI Taxonomy" id="1314773"/>
    <lineage>
        <taxon>Eukaryota</taxon>
        <taxon>Fungi</taxon>
        <taxon>Dikarya</taxon>
        <taxon>Ascomycota</taxon>
        <taxon>Pezizomycotina</taxon>
        <taxon>Sordariomycetes</taxon>
        <taxon>Hypocreomycetidae</taxon>
        <taxon>Glomerellales</taxon>
        <taxon>Plectosphaerellaceae</taxon>
        <taxon>Sodiomyces</taxon>
    </lineage>
</organism>
<keyword evidence="5" id="KW-0999">Mitochondrion inner membrane</keyword>
<evidence type="ECO:0000256" key="5">
    <source>
        <dbReference type="ARBA" id="ARBA00022792"/>
    </source>
</evidence>
<comment type="subcellular location">
    <subcellularLocation>
        <location evidence="1">Mitochondrion inner membrane</location>
    </subcellularLocation>
</comment>
<comment type="similarity">
    <text evidence="2">Belongs to the COX20 family.</text>
</comment>
<evidence type="ECO:0000256" key="8">
    <source>
        <dbReference type="ARBA" id="ARBA00023136"/>
    </source>
</evidence>
<evidence type="ECO:0000313" key="11">
    <source>
        <dbReference type="Proteomes" id="UP000272025"/>
    </source>
</evidence>
<dbReference type="InterPro" id="IPR022533">
    <property type="entry name" value="Cox20"/>
</dbReference>
<evidence type="ECO:0000256" key="4">
    <source>
        <dbReference type="ARBA" id="ARBA00022692"/>
    </source>
</evidence>
<dbReference type="Pfam" id="PF12597">
    <property type="entry name" value="Cox20"/>
    <property type="match status" value="1"/>
</dbReference>
<feature type="region of interest" description="Disordered" evidence="9">
    <location>
        <begin position="1"/>
        <end position="59"/>
    </location>
</feature>
<dbReference type="RefSeq" id="XP_028465768.1">
    <property type="nucleotide sequence ID" value="XM_028609880.1"/>
</dbReference>
<dbReference type="OrthoDB" id="14603at2759"/>
<keyword evidence="6" id="KW-1133">Transmembrane helix</keyword>
<keyword evidence="8" id="KW-0472">Membrane</keyword>
<feature type="compositionally biased region" description="Low complexity" evidence="9">
    <location>
        <begin position="26"/>
        <end position="54"/>
    </location>
</feature>
<keyword evidence="11" id="KW-1185">Reference proteome</keyword>
<accession>A0A3N2PTZ0</accession>